<dbReference type="EMBL" id="ACEC01000077">
    <property type="protein sequence ID" value="EEG30015.1"/>
    <property type="molecule type" value="Genomic_DNA"/>
</dbReference>
<comment type="caution">
    <text evidence="4">The sequence shown here is derived from an EMBL/GenBank/DDBJ whole genome shotgun (WGS) entry which is preliminary data.</text>
</comment>
<evidence type="ECO:0000256" key="1">
    <source>
        <dbReference type="SAM" id="Phobius"/>
    </source>
</evidence>
<keyword evidence="1" id="KW-0472">Membrane</keyword>
<keyword evidence="1" id="KW-1133">Transmembrane helix</keyword>
<accession>C0EEP6</accession>
<reference evidence="4 5" key="1">
    <citation type="submission" date="2009-01" db="EMBL/GenBank/DDBJ databases">
        <authorList>
            <person name="Fulton L."/>
            <person name="Clifton S."/>
            <person name="Fulton B."/>
            <person name="Xu J."/>
            <person name="Minx P."/>
            <person name="Pepin K.H."/>
            <person name="Johnson M."/>
            <person name="Bhonagiri V."/>
            <person name="Nash W.E."/>
            <person name="Mardis E.R."/>
            <person name="Wilson R.K."/>
        </authorList>
    </citation>
    <scope>NUCLEOTIDE SEQUENCE [LARGE SCALE GENOMIC DNA]</scope>
    <source>
        <strain evidence="4 5">DSM 5476</strain>
    </source>
</reference>
<dbReference type="eggNOG" id="COG0845">
    <property type="taxonomic scope" value="Bacteria"/>
</dbReference>
<dbReference type="InterPro" id="IPR058709">
    <property type="entry name" value="BSH_RND-rel"/>
</dbReference>
<evidence type="ECO:0000313" key="5">
    <source>
        <dbReference type="Proteomes" id="UP000003340"/>
    </source>
</evidence>
<organism evidence="4 5">
    <name type="scientific">[Clostridium] methylpentosum DSM 5476</name>
    <dbReference type="NCBI Taxonomy" id="537013"/>
    <lineage>
        <taxon>Bacteria</taxon>
        <taxon>Bacillati</taxon>
        <taxon>Bacillota</taxon>
        <taxon>Clostridia</taxon>
        <taxon>Eubacteriales</taxon>
        <taxon>Oscillospiraceae</taxon>
        <taxon>Oscillospiraceae incertae sedis</taxon>
    </lineage>
</organism>
<evidence type="ECO:0008006" key="6">
    <source>
        <dbReference type="Google" id="ProtNLM"/>
    </source>
</evidence>
<sequence>MDRLPCNEEDEAMKTSVIRVLMVLVSLCILLSVANQLYIQFYSPYQTDVVYEYTFEQQLSAEGIFFKDETTVENGTQGVVKYQQANGSRVAKDAEIARIYPDEETVSAAEQADKLDEQIQQLTAVQSPGAALESNISVINQQLFHTYQNFLTSLDFDQFSGLSELRNELVTLLNKKQIVTGKASDFNAAIEQLTQARDALRASITTEPTVVTTPASGYFVDTVDGYEGQLGLAEAESISLGDLQSLLQAEQEQSASGIGKVITQPQLRYVAQVPTDSLVGVTDNASCTIQFDSVPNRVPATITRIDRDDSGEYSLMVFEITQMSEALSLLRKDQAKIILSSSTGLRVPKSAIHLNDEGETGVYSIFGANMTFKKIDVIFENETYALCSYHTGESGYLQLYDTIIVKGKDLYDNKAVK</sequence>
<keyword evidence="1" id="KW-0812">Transmembrane</keyword>
<reference evidence="4 5" key="2">
    <citation type="submission" date="2009-02" db="EMBL/GenBank/DDBJ databases">
        <title>Draft genome sequence of Clostridium methylpentosum (DSM 5476).</title>
        <authorList>
            <person name="Sudarsanam P."/>
            <person name="Ley R."/>
            <person name="Guruge J."/>
            <person name="Turnbaugh P.J."/>
            <person name="Mahowald M."/>
            <person name="Liep D."/>
            <person name="Gordon J."/>
        </authorList>
    </citation>
    <scope>NUCLEOTIDE SEQUENCE [LARGE SCALE GENOMIC DNA]</scope>
    <source>
        <strain evidence="4 5">DSM 5476</strain>
    </source>
</reference>
<feature type="domain" description="RND related alpha-helical hairpin" evidence="2">
    <location>
        <begin position="108"/>
        <end position="205"/>
    </location>
</feature>
<dbReference type="STRING" id="537013.CLOSTMETH_02335"/>
<feature type="domain" description="RND related barrel-sandwich hybrid" evidence="3">
    <location>
        <begin position="70"/>
        <end position="248"/>
    </location>
</feature>
<dbReference type="AlphaFoldDB" id="C0EEP6"/>
<evidence type="ECO:0000259" key="3">
    <source>
        <dbReference type="Pfam" id="PF26018"/>
    </source>
</evidence>
<proteinExistence type="predicted"/>
<dbReference type="Proteomes" id="UP000003340">
    <property type="component" value="Unassembled WGS sequence"/>
</dbReference>
<dbReference type="InterPro" id="IPR058728">
    <property type="entry name" value="HH_RND-rel"/>
</dbReference>
<name>C0EEP6_9FIRM</name>
<evidence type="ECO:0000259" key="2">
    <source>
        <dbReference type="Pfam" id="PF26012"/>
    </source>
</evidence>
<evidence type="ECO:0000313" key="4">
    <source>
        <dbReference type="EMBL" id="EEG30015.1"/>
    </source>
</evidence>
<feature type="transmembrane region" description="Helical" evidence="1">
    <location>
        <begin position="20"/>
        <end position="39"/>
    </location>
</feature>
<dbReference type="HOGENOM" id="CLU_050667_0_0_9"/>
<gene>
    <name evidence="4" type="ORF">CLOSTMETH_02335</name>
</gene>
<keyword evidence="5" id="KW-1185">Reference proteome</keyword>
<protein>
    <recommendedName>
        <fullName evidence="6">Membrane fusion protein</fullName>
    </recommendedName>
</protein>
<dbReference type="Pfam" id="PF26018">
    <property type="entry name" value="BSH_RND_rel"/>
    <property type="match status" value="1"/>
</dbReference>
<dbReference type="Pfam" id="PF26012">
    <property type="entry name" value="HH_RND_rel"/>
    <property type="match status" value="1"/>
</dbReference>